<dbReference type="GeneID" id="72466885"/>
<proteinExistence type="predicted"/>
<dbReference type="InterPro" id="IPR002197">
    <property type="entry name" value="HTH_Fis"/>
</dbReference>
<dbReference type="Gene3D" id="1.10.10.60">
    <property type="entry name" value="Homeodomain-like"/>
    <property type="match status" value="1"/>
</dbReference>
<organism evidence="2 3">
    <name type="scientific">Prevotella lacticifex</name>
    <dbReference type="NCBI Taxonomy" id="2854755"/>
    <lineage>
        <taxon>Bacteria</taxon>
        <taxon>Pseudomonadati</taxon>
        <taxon>Bacteroidota</taxon>
        <taxon>Bacteroidia</taxon>
        <taxon>Bacteroidales</taxon>
        <taxon>Prevotellaceae</taxon>
        <taxon>Prevotella</taxon>
    </lineage>
</organism>
<reference evidence="2" key="1">
    <citation type="journal article" date="2022" name="Int. J. Syst. Evol. Microbiol.">
        <title>Prevotella lacticifex sp. nov., isolated from the rumen of cows.</title>
        <authorList>
            <person name="Shinkai T."/>
            <person name="Ikeyama N."/>
            <person name="Kumagai M."/>
            <person name="Ohmori H."/>
            <person name="Sakamoto M."/>
            <person name="Ohkuma M."/>
            <person name="Mitsumori M."/>
        </authorList>
    </citation>
    <scope>NUCLEOTIDE SEQUENCE</scope>
    <source>
        <strain evidence="2">R5076</strain>
    </source>
</reference>
<evidence type="ECO:0000313" key="3">
    <source>
        <dbReference type="Proteomes" id="UP000825483"/>
    </source>
</evidence>
<dbReference type="GO" id="GO:0043565">
    <property type="term" value="F:sequence-specific DNA binding"/>
    <property type="evidence" value="ECO:0007669"/>
    <property type="project" value="InterPro"/>
</dbReference>
<dbReference type="EMBL" id="BPUB01000002">
    <property type="protein sequence ID" value="GJG59074.1"/>
    <property type="molecule type" value="Genomic_DNA"/>
</dbReference>
<feature type="domain" description="DNA binding HTH" evidence="1">
    <location>
        <begin position="10"/>
        <end position="34"/>
    </location>
</feature>
<dbReference type="Pfam" id="PF02954">
    <property type="entry name" value="HTH_8"/>
    <property type="match status" value="1"/>
</dbReference>
<protein>
    <recommendedName>
        <fullName evidence="1">DNA binding HTH domain-containing protein</fullName>
    </recommendedName>
</protein>
<accession>A0A9R1CXU1</accession>
<dbReference type="Proteomes" id="UP000825483">
    <property type="component" value="Unassembled WGS sequence"/>
</dbReference>
<keyword evidence="3" id="KW-1185">Reference proteome</keyword>
<evidence type="ECO:0000313" key="2">
    <source>
        <dbReference type="EMBL" id="GJG59074.1"/>
    </source>
</evidence>
<dbReference type="RefSeq" id="WP_223928915.1">
    <property type="nucleotide sequence ID" value="NZ_BPTU01000001.1"/>
</dbReference>
<comment type="caution">
    <text evidence="2">The sequence shown here is derived from an EMBL/GenBank/DDBJ whole genome shotgun (WGS) entry which is preliminary data.</text>
</comment>
<dbReference type="AlphaFoldDB" id="A0A9R1CXU1"/>
<evidence type="ECO:0000259" key="1">
    <source>
        <dbReference type="Pfam" id="PF02954"/>
    </source>
</evidence>
<sequence>MRPTLDEFVQLLRKSGGNLTNAAKLIGVTRQTIWGWTKQDEAFAQALQDERKRVFDKCLDVAYAVAMGVPKIDKATQQMVGWEEKPDSNMLRYLLSTLGRDEGFGEKHDINIENPLPTQINVICTPKKKPNDNEE</sequence>
<name>A0A9R1CXU1_9BACT</name>
<gene>
    <name evidence="2" type="ORF">PRLR5076_19250</name>
</gene>